<comment type="caution">
    <text evidence="3">The sequence shown here is derived from an EMBL/GenBank/DDBJ whole genome shotgun (WGS) entry which is preliminary data.</text>
</comment>
<sequence length="150" mass="15911">MAKTLTASLVLMASATMAMALNPRSQTLQVRDDMCGTDQYGVDWYCEGNDTECCVGSTQGVCMPAGYSCCDTGFYCEPDETCYLVDNVQYCVKDGSDAEATRTADSDSVGETSSSKSSDDDDDEENAAAKSVGSKVLVLLPLLGVMAAWL</sequence>
<dbReference type="EMBL" id="JAADYS010001403">
    <property type="protein sequence ID" value="KAF4463232.1"/>
    <property type="molecule type" value="Genomic_DNA"/>
</dbReference>
<evidence type="ECO:0000256" key="1">
    <source>
        <dbReference type="SAM" id="MobiDB-lite"/>
    </source>
</evidence>
<dbReference type="OrthoDB" id="5104792at2759"/>
<accession>A0A8H4PIS0</accession>
<keyword evidence="4" id="KW-1185">Reference proteome</keyword>
<gene>
    <name evidence="3" type="ORF">FALBO_9940</name>
</gene>
<feature type="chain" id="PRO_5034852076" description="Granulins domain-containing protein" evidence="2">
    <location>
        <begin position="21"/>
        <end position="150"/>
    </location>
</feature>
<feature type="compositionally biased region" description="Low complexity" evidence="1">
    <location>
        <begin position="106"/>
        <end position="116"/>
    </location>
</feature>
<evidence type="ECO:0000313" key="3">
    <source>
        <dbReference type="EMBL" id="KAF4463232.1"/>
    </source>
</evidence>
<dbReference type="AlphaFoldDB" id="A0A8H4PIS0"/>
<keyword evidence="2" id="KW-0732">Signal</keyword>
<feature type="region of interest" description="Disordered" evidence="1">
    <location>
        <begin position="98"/>
        <end position="130"/>
    </location>
</feature>
<proteinExistence type="predicted"/>
<organism evidence="3 4">
    <name type="scientific">Fusarium albosuccineum</name>
    <dbReference type="NCBI Taxonomy" id="1237068"/>
    <lineage>
        <taxon>Eukaryota</taxon>
        <taxon>Fungi</taxon>
        <taxon>Dikarya</taxon>
        <taxon>Ascomycota</taxon>
        <taxon>Pezizomycotina</taxon>
        <taxon>Sordariomycetes</taxon>
        <taxon>Hypocreomycetidae</taxon>
        <taxon>Hypocreales</taxon>
        <taxon>Nectriaceae</taxon>
        <taxon>Fusarium</taxon>
        <taxon>Fusarium decemcellulare species complex</taxon>
    </lineage>
</organism>
<protein>
    <recommendedName>
        <fullName evidence="5">Granulins domain-containing protein</fullName>
    </recommendedName>
</protein>
<evidence type="ECO:0000313" key="4">
    <source>
        <dbReference type="Proteomes" id="UP000554235"/>
    </source>
</evidence>
<dbReference type="Proteomes" id="UP000554235">
    <property type="component" value="Unassembled WGS sequence"/>
</dbReference>
<evidence type="ECO:0008006" key="5">
    <source>
        <dbReference type="Google" id="ProtNLM"/>
    </source>
</evidence>
<evidence type="ECO:0000256" key="2">
    <source>
        <dbReference type="SAM" id="SignalP"/>
    </source>
</evidence>
<name>A0A8H4PIS0_9HYPO</name>
<reference evidence="3 4" key="1">
    <citation type="submission" date="2020-01" db="EMBL/GenBank/DDBJ databases">
        <title>Identification and distribution of gene clusters putatively required for synthesis of sphingolipid metabolism inhibitors in phylogenetically diverse species of the filamentous fungus Fusarium.</title>
        <authorList>
            <person name="Kim H.-S."/>
            <person name="Busman M."/>
            <person name="Brown D.W."/>
            <person name="Divon H."/>
            <person name="Uhlig S."/>
            <person name="Proctor R.H."/>
        </authorList>
    </citation>
    <scope>NUCLEOTIDE SEQUENCE [LARGE SCALE GENOMIC DNA]</scope>
    <source>
        <strain evidence="3 4">NRRL 20459</strain>
    </source>
</reference>
<feature type="signal peptide" evidence="2">
    <location>
        <begin position="1"/>
        <end position="20"/>
    </location>
</feature>